<dbReference type="AlphaFoldDB" id="A0A835DTB4"/>
<sequence>MRYEPPQPGDRGYTASRQQIVVVARGAALGARTCTHCTCTHCSSQRQHKHMRSRPPPSAWPGDGVRAVQATQLQHAQLRPPLQPRRAVAAMYFNCQRQSGTGGRRFTGPYTGGRHAAA</sequence>
<comment type="caution">
    <text evidence="2">The sequence shown here is derived from an EMBL/GenBank/DDBJ whole genome shotgun (WGS) entry which is preliminary data.</text>
</comment>
<proteinExistence type="predicted"/>
<evidence type="ECO:0000313" key="3">
    <source>
        <dbReference type="Proteomes" id="UP000636709"/>
    </source>
</evidence>
<organism evidence="2 3">
    <name type="scientific">Digitaria exilis</name>
    <dbReference type="NCBI Taxonomy" id="1010633"/>
    <lineage>
        <taxon>Eukaryota</taxon>
        <taxon>Viridiplantae</taxon>
        <taxon>Streptophyta</taxon>
        <taxon>Embryophyta</taxon>
        <taxon>Tracheophyta</taxon>
        <taxon>Spermatophyta</taxon>
        <taxon>Magnoliopsida</taxon>
        <taxon>Liliopsida</taxon>
        <taxon>Poales</taxon>
        <taxon>Poaceae</taxon>
        <taxon>PACMAD clade</taxon>
        <taxon>Panicoideae</taxon>
        <taxon>Panicodae</taxon>
        <taxon>Paniceae</taxon>
        <taxon>Anthephorinae</taxon>
        <taxon>Digitaria</taxon>
    </lineage>
</organism>
<gene>
    <name evidence="2" type="ORF">HU200_067200</name>
</gene>
<dbReference type="Proteomes" id="UP000636709">
    <property type="component" value="Unassembled WGS sequence"/>
</dbReference>
<reference evidence="2" key="1">
    <citation type="submission" date="2020-07" db="EMBL/GenBank/DDBJ databases">
        <title>Genome sequence and genetic diversity analysis of an under-domesticated orphan crop, white fonio (Digitaria exilis).</title>
        <authorList>
            <person name="Bennetzen J.L."/>
            <person name="Chen S."/>
            <person name="Ma X."/>
            <person name="Wang X."/>
            <person name="Yssel A.E.J."/>
            <person name="Chaluvadi S.R."/>
            <person name="Johnson M."/>
            <person name="Gangashetty P."/>
            <person name="Hamidou F."/>
            <person name="Sanogo M.D."/>
            <person name="Zwaenepoel A."/>
            <person name="Wallace J."/>
            <person name="Van De Peer Y."/>
            <person name="Van Deynze A."/>
        </authorList>
    </citation>
    <scope>NUCLEOTIDE SEQUENCE</scope>
    <source>
        <tissue evidence="2">Leaves</tissue>
    </source>
</reference>
<protein>
    <submittedName>
        <fullName evidence="2">Uncharacterized protein</fullName>
    </submittedName>
</protein>
<evidence type="ECO:0000313" key="2">
    <source>
        <dbReference type="EMBL" id="KAF8642525.1"/>
    </source>
</evidence>
<dbReference type="EMBL" id="JACEFO010003289">
    <property type="protein sequence ID" value="KAF8642525.1"/>
    <property type="molecule type" value="Genomic_DNA"/>
</dbReference>
<feature type="region of interest" description="Disordered" evidence="1">
    <location>
        <begin position="45"/>
        <end position="64"/>
    </location>
</feature>
<keyword evidence="3" id="KW-1185">Reference proteome</keyword>
<accession>A0A835DTB4</accession>
<evidence type="ECO:0000256" key="1">
    <source>
        <dbReference type="SAM" id="MobiDB-lite"/>
    </source>
</evidence>
<name>A0A835DTB4_9POAL</name>